<sequence length="338" mass="38445">MEASVQIEISALPALNLLHLKNERAWTMKSPLHRVLVLHLMGIFTGDNQVSHSSSPRQDRFSGNEPTLDMALDSFDDQYEGCEQTMEKEIAWLNQTELLKNKIYAKAWKLAANLRDDSKWPGNLKPEYAAAIMAYTLEEPKLYPDFNAAVRKAGKSKEYYLNNFNFKTFHFLLTRALQDLRTSNTPSPPCYEVFRGVRNIHFSATIKDTIRFGQFTSSSRQEGIAHGFAADPEWRVGQPVAKTIFEIYTCHGVLIREFSSFPNEDEVLIPPYEQFRVVSSRKDVDGTTRIQLRSAGKFSKYNCAYASGGSYENNAVSPNFSVLVWMLISWAFSATFCI</sequence>
<dbReference type="GO" id="GO:0016779">
    <property type="term" value="F:nucleotidyltransferase activity"/>
    <property type="evidence" value="ECO:0007669"/>
    <property type="project" value="UniProtKB-KW"/>
</dbReference>
<evidence type="ECO:0000256" key="8">
    <source>
        <dbReference type="ARBA" id="ARBA00023157"/>
    </source>
</evidence>
<organism evidence="11 12">
    <name type="scientific">Podarcis lilfordi</name>
    <name type="common">Lilford's wall lizard</name>
    <dbReference type="NCBI Taxonomy" id="74358"/>
    <lineage>
        <taxon>Eukaryota</taxon>
        <taxon>Metazoa</taxon>
        <taxon>Chordata</taxon>
        <taxon>Craniata</taxon>
        <taxon>Vertebrata</taxon>
        <taxon>Euteleostomi</taxon>
        <taxon>Lepidosauria</taxon>
        <taxon>Squamata</taxon>
        <taxon>Bifurcata</taxon>
        <taxon>Unidentata</taxon>
        <taxon>Episquamata</taxon>
        <taxon>Laterata</taxon>
        <taxon>Lacertibaenia</taxon>
        <taxon>Lacertidae</taxon>
        <taxon>Podarcis</taxon>
    </lineage>
</organism>
<accession>A0AA35VW76</accession>
<evidence type="ECO:0000256" key="3">
    <source>
        <dbReference type="ARBA" id="ARBA00022679"/>
    </source>
</evidence>
<evidence type="ECO:0000256" key="1">
    <source>
        <dbReference type="ARBA" id="ARBA00009558"/>
    </source>
</evidence>
<evidence type="ECO:0000256" key="7">
    <source>
        <dbReference type="ARBA" id="ARBA00023027"/>
    </source>
</evidence>
<evidence type="ECO:0000313" key="11">
    <source>
        <dbReference type="EMBL" id="CAI7935032.1"/>
    </source>
</evidence>
<keyword evidence="3 10" id="KW-0808">Transferase</keyword>
<dbReference type="FunFam" id="3.90.176.10:FF:000001">
    <property type="entry name" value="NAD(P)(+)--arginine ADP-ribosyltransferase"/>
    <property type="match status" value="1"/>
</dbReference>
<comment type="catalytic activity">
    <reaction evidence="9 10">
        <text>L-arginyl-[protein] + NAD(+) = N(omega)-(ADP-D-ribosyl)-L-arginyl-[protein] + nicotinamide + H(+)</text>
        <dbReference type="Rhea" id="RHEA:19149"/>
        <dbReference type="Rhea" id="RHEA-COMP:10532"/>
        <dbReference type="Rhea" id="RHEA-COMP:15087"/>
        <dbReference type="ChEBI" id="CHEBI:15378"/>
        <dbReference type="ChEBI" id="CHEBI:17154"/>
        <dbReference type="ChEBI" id="CHEBI:29965"/>
        <dbReference type="ChEBI" id="CHEBI:57540"/>
        <dbReference type="ChEBI" id="CHEBI:142554"/>
        <dbReference type="EC" id="2.4.2.31"/>
    </reaction>
</comment>
<name>A0AA35VW76_9SAUR</name>
<reference evidence="11" key="1">
    <citation type="submission" date="2022-12" db="EMBL/GenBank/DDBJ databases">
        <authorList>
            <person name="Alioto T."/>
            <person name="Alioto T."/>
            <person name="Gomez Garrido J."/>
        </authorList>
    </citation>
    <scope>NUCLEOTIDE SEQUENCE</scope>
</reference>
<evidence type="ECO:0000256" key="10">
    <source>
        <dbReference type="RuleBase" id="RU361228"/>
    </source>
</evidence>
<dbReference type="GO" id="GO:0106274">
    <property type="term" value="F:NAD+-protein-arginine ADP-ribosyltransferase activity"/>
    <property type="evidence" value="ECO:0007669"/>
    <property type="project" value="UniProtKB-EC"/>
</dbReference>
<dbReference type="EMBL" id="CANTUW010000034">
    <property type="protein sequence ID" value="CAI7935032.1"/>
    <property type="molecule type" value="Genomic_DNA"/>
</dbReference>
<keyword evidence="5" id="KW-0732">Signal</keyword>
<keyword evidence="8" id="KW-1015">Disulfide bond</keyword>
<gene>
    <name evidence="11" type="ORF">PODLI_1B020722</name>
</gene>
<evidence type="ECO:0000256" key="2">
    <source>
        <dbReference type="ARBA" id="ARBA00022676"/>
    </source>
</evidence>
<evidence type="ECO:0000256" key="9">
    <source>
        <dbReference type="ARBA" id="ARBA00047597"/>
    </source>
</evidence>
<dbReference type="PRINTS" id="PR00970">
    <property type="entry name" value="RIBTRNSFRASE"/>
</dbReference>
<dbReference type="GO" id="GO:0003950">
    <property type="term" value="F:NAD+ poly-ADP-ribosyltransferase activity"/>
    <property type="evidence" value="ECO:0007669"/>
    <property type="project" value="TreeGrafter"/>
</dbReference>
<dbReference type="EC" id="2.4.2.31" evidence="10"/>
<dbReference type="Pfam" id="PF01129">
    <property type="entry name" value="ART"/>
    <property type="match status" value="1"/>
</dbReference>
<dbReference type="PROSITE" id="PS01291">
    <property type="entry name" value="ART"/>
    <property type="match status" value="1"/>
</dbReference>
<evidence type="ECO:0000313" key="12">
    <source>
        <dbReference type="Proteomes" id="UP001178461"/>
    </source>
</evidence>
<dbReference type="Gene3D" id="3.90.176.10">
    <property type="entry name" value="Toxin ADP-ribosyltransferase, Chain A, domain 1"/>
    <property type="match status" value="1"/>
</dbReference>
<dbReference type="InterPro" id="IPR050999">
    <property type="entry name" value="ADP-ribosyltransferase_ARG"/>
</dbReference>
<dbReference type="AlphaFoldDB" id="A0AA35VW76"/>
<dbReference type="Proteomes" id="UP001178461">
    <property type="component" value="Unassembled WGS sequence"/>
</dbReference>
<keyword evidence="7 10" id="KW-0520">NAD</keyword>
<dbReference type="InterPro" id="IPR000768">
    <property type="entry name" value="ART"/>
</dbReference>
<dbReference type="PANTHER" id="PTHR10339">
    <property type="entry name" value="ADP-RIBOSYLTRANSFERASE"/>
    <property type="match status" value="1"/>
</dbReference>
<keyword evidence="12" id="KW-1185">Reference proteome</keyword>
<evidence type="ECO:0000256" key="4">
    <source>
        <dbReference type="ARBA" id="ARBA00022695"/>
    </source>
</evidence>
<evidence type="ECO:0000256" key="6">
    <source>
        <dbReference type="ARBA" id="ARBA00022857"/>
    </source>
</evidence>
<evidence type="ECO:0000256" key="5">
    <source>
        <dbReference type="ARBA" id="ARBA00022729"/>
    </source>
</evidence>
<keyword evidence="4" id="KW-0548">Nucleotidyltransferase</keyword>
<keyword evidence="6 10" id="KW-0521">NADP</keyword>
<dbReference type="SUPFAM" id="SSF56399">
    <property type="entry name" value="ADP-ribosylation"/>
    <property type="match status" value="1"/>
</dbReference>
<dbReference type="PANTHER" id="PTHR10339:SF19">
    <property type="entry name" value="GPI-LINKED NAD(P)(+)--ARGININE ADP-RIBOSYLTRANSFERASE 1"/>
    <property type="match status" value="1"/>
</dbReference>
<protein>
    <recommendedName>
        <fullName evidence="10">NAD(P)(+)--arginine ADP-ribosyltransferase</fullName>
        <ecNumber evidence="10">2.4.2.31</ecNumber>
    </recommendedName>
    <alternativeName>
        <fullName evidence="10">Mono(ADP-ribosyl)transferase</fullName>
    </alternativeName>
</protein>
<comment type="caution">
    <text evidence="11">The sequence shown here is derived from an EMBL/GenBank/DDBJ whole genome shotgun (WGS) entry which is preliminary data.</text>
</comment>
<dbReference type="PROSITE" id="PS51996">
    <property type="entry name" value="TR_MART"/>
    <property type="match status" value="1"/>
</dbReference>
<proteinExistence type="inferred from homology"/>
<keyword evidence="2 10" id="KW-0328">Glycosyltransferase</keyword>
<comment type="similarity">
    <text evidence="1 10">Belongs to the Arg-specific ADP-ribosyltransferase family.</text>
</comment>